<sequence length="822" mass="88937">MSVTPVSYTVSELWARGRDDIPDDFVSGRHLIYSSPAALAFNSPGAEGFGVKRAGLAIPGSVMLVVSPGCCGRNTSSVSELPGYENRFFYLEMSETDLITSRHLRRIPQAVRALCESLPTVPSVVMVCVTCVDALLGTDMERVCHAAQDEAGVPVRPCYMYALTREGTRPPMVSVRQSLYSLLEPAERDARACNLLGHFAPIEEGSDLKALLAQAGLRHVREVSTAADFAGFQGMAEANFNLVLDPEAAPAAQDLERRLGIPWIELTRLYEEDRIHAQYDALATALGVSFDQGPWQARARGALRSFRERHPREVFAVGEGSNANPFELALALVRQGCSVREVFGTVTPGQYVYLRHLADLSPQTRVYSNLEPTMIGYDPAGTGVTLTIGRDAGYYHPACPNLAWDGDEQPFGYTAVSGLFGALDHLLSHGDEGRGVHGAISLAGERRGRAACRRVPAPDAAPALRPLDARHCVRGLRRMLTPFAPDQSGAASVLYGMGGITVVVDAGGCVGNICGFDEPRWFAQRDAIFSAGLRDMDAILGRDDLLVQKLELAHRQLGGRFVALVGTPVPAVIGTDLTALCHLAERRCGLPTIALKTNGMDLYDRGAEAAYLVLLTRFVEGAPERPVTEEGRIGVWGATPLDVSDPDGAAALERRLRLDGWRRVTVFGMGATLDELRTAGAAERNIVVSPAGLKAAQWLQRRFGTPYDVDYPLADALIPRIAWAGHRVLVVHQQVAAHAIRTRLLARGASDVIVASFFMQPDEARRDGDLHLREEGDVAAAVRAARPTAILADVTLRKLVGDFAGDFFDETHYALSGHLVRT</sequence>
<protein>
    <submittedName>
        <fullName evidence="2">Oxidoreductase, nitrogenase component 1</fullName>
    </submittedName>
</protein>
<dbReference type="AlphaFoldDB" id="U2TJJ4"/>
<gene>
    <name evidence="2" type="ORF">HMPREF1316_1248</name>
</gene>
<organism evidence="2 3">
    <name type="scientific">Olsenella profusa F0195</name>
    <dbReference type="NCBI Taxonomy" id="1125712"/>
    <lineage>
        <taxon>Bacteria</taxon>
        <taxon>Bacillati</taxon>
        <taxon>Actinomycetota</taxon>
        <taxon>Coriobacteriia</taxon>
        <taxon>Coriobacteriales</taxon>
        <taxon>Atopobiaceae</taxon>
        <taxon>Olsenella</taxon>
    </lineage>
</organism>
<dbReference type="Proteomes" id="UP000016638">
    <property type="component" value="Unassembled WGS sequence"/>
</dbReference>
<dbReference type="eggNOG" id="COG2710">
    <property type="taxonomic scope" value="Bacteria"/>
</dbReference>
<dbReference type="STRING" id="1125712.HMPREF1316_1248"/>
<dbReference type="PANTHER" id="PTHR42956">
    <property type="entry name" value="NITROGENASE IRON-MOLYBDENUM COFACTOR BIOSYNTHESIS PROTEIN NIFE"/>
    <property type="match status" value="1"/>
</dbReference>
<feature type="domain" description="Nitrogenase/oxidoreductase component 1" evidence="1">
    <location>
        <begin position="49"/>
        <end position="307"/>
    </location>
</feature>
<reference evidence="2 3" key="1">
    <citation type="submission" date="2013-08" db="EMBL/GenBank/DDBJ databases">
        <authorList>
            <person name="Durkin A.S."/>
            <person name="Haft D.R."/>
            <person name="McCorrison J."/>
            <person name="Torralba M."/>
            <person name="Gillis M."/>
            <person name="Haft D.H."/>
            <person name="Methe B."/>
            <person name="Sutton G."/>
            <person name="Nelson K.E."/>
        </authorList>
    </citation>
    <scope>NUCLEOTIDE SEQUENCE [LARGE SCALE GENOMIC DNA]</scope>
    <source>
        <strain evidence="2 3">F0195</strain>
    </source>
</reference>
<name>U2TJJ4_9ACTN</name>
<dbReference type="SUPFAM" id="SSF53807">
    <property type="entry name" value="Helical backbone' metal receptor"/>
    <property type="match status" value="2"/>
</dbReference>
<dbReference type="PANTHER" id="PTHR42956:SF1">
    <property type="entry name" value="NITROGENASE IRON-MOLYBDENUM COFACTOR BIOSYNTHESIS PROTEIN NIFE"/>
    <property type="match status" value="1"/>
</dbReference>
<comment type="caution">
    <text evidence="2">The sequence shown here is derived from an EMBL/GenBank/DDBJ whole genome shotgun (WGS) entry which is preliminary data.</text>
</comment>
<dbReference type="InterPro" id="IPR000510">
    <property type="entry name" value="Nase/OxRdtase_comp1"/>
</dbReference>
<evidence type="ECO:0000313" key="2">
    <source>
        <dbReference type="EMBL" id="ERL06363.1"/>
    </source>
</evidence>
<evidence type="ECO:0000313" key="3">
    <source>
        <dbReference type="Proteomes" id="UP000016638"/>
    </source>
</evidence>
<dbReference type="EMBL" id="AWEZ01000067">
    <property type="protein sequence ID" value="ERL06363.1"/>
    <property type="molecule type" value="Genomic_DNA"/>
</dbReference>
<dbReference type="Pfam" id="PF00148">
    <property type="entry name" value="Oxidored_nitro"/>
    <property type="match status" value="2"/>
</dbReference>
<dbReference type="Gene3D" id="3.40.50.1980">
    <property type="entry name" value="Nitrogenase molybdenum iron protein domain"/>
    <property type="match status" value="4"/>
</dbReference>
<dbReference type="GO" id="GO:0016491">
    <property type="term" value="F:oxidoreductase activity"/>
    <property type="evidence" value="ECO:0007669"/>
    <property type="project" value="InterPro"/>
</dbReference>
<accession>U2TJJ4</accession>
<feature type="domain" description="Nitrogenase/oxidoreductase component 1" evidence="1">
    <location>
        <begin position="489"/>
        <end position="707"/>
    </location>
</feature>
<proteinExistence type="predicted"/>
<dbReference type="PATRIC" id="fig|1125712.3.peg.2244"/>
<dbReference type="InterPro" id="IPR049939">
    <property type="entry name" value="NifE-like"/>
</dbReference>
<keyword evidence="3" id="KW-1185">Reference proteome</keyword>
<evidence type="ECO:0000259" key="1">
    <source>
        <dbReference type="Pfam" id="PF00148"/>
    </source>
</evidence>
<dbReference type="RefSeq" id="WP_021727136.1">
    <property type="nucleotide sequence ID" value="NZ_AWEZ01000067.1"/>
</dbReference>